<feature type="region of interest" description="Disordered" evidence="3">
    <location>
        <begin position="1"/>
        <end position="29"/>
    </location>
</feature>
<organism evidence="5 6">
    <name type="scientific">Streptomyces leeuwenhoekii</name>
    <dbReference type="NCBI Taxonomy" id="1437453"/>
    <lineage>
        <taxon>Bacteria</taxon>
        <taxon>Bacillati</taxon>
        <taxon>Actinomycetota</taxon>
        <taxon>Actinomycetes</taxon>
        <taxon>Kitasatosporales</taxon>
        <taxon>Streptomycetaceae</taxon>
        <taxon>Streptomyces</taxon>
    </lineage>
</organism>
<dbReference type="PANTHER" id="PTHR30055">
    <property type="entry name" value="HTH-TYPE TRANSCRIPTIONAL REGULATOR RUTR"/>
    <property type="match status" value="1"/>
</dbReference>
<evidence type="ECO:0000256" key="2">
    <source>
        <dbReference type="PROSITE-ProRule" id="PRU00335"/>
    </source>
</evidence>
<dbReference type="SUPFAM" id="SSF48498">
    <property type="entry name" value="Tetracyclin repressor-like, C-terminal domain"/>
    <property type="match status" value="1"/>
</dbReference>
<dbReference type="PANTHER" id="PTHR30055:SF237">
    <property type="entry name" value="TRANSCRIPTIONAL REPRESSOR MCE3R"/>
    <property type="match status" value="1"/>
</dbReference>
<dbReference type="InterPro" id="IPR036271">
    <property type="entry name" value="Tet_transcr_reg_TetR-rel_C_sf"/>
</dbReference>
<feature type="compositionally biased region" description="Basic and acidic residues" evidence="3">
    <location>
        <begin position="14"/>
        <end position="29"/>
    </location>
</feature>
<evidence type="ECO:0000259" key="4">
    <source>
        <dbReference type="PROSITE" id="PS50977"/>
    </source>
</evidence>
<dbReference type="Proteomes" id="UP000035016">
    <property type="component" value="Chromosome Chromosome"/>
</dbReference>
<name>A0A0F7W6S2_STRLW</name>
<dbReference type="InterPro" id="IPR009057">
    <property type="entry name" value="Homeodomain-like_sf"/>
</dbReference>
<dbReference type="RefSeq" id="WP_242514036.1">
    <property type="nucleotide sequence ID" value="NZ_AZSD01000226.1"/>
</dbReference>
<dbReference type="Pfam" id="PF00440">
    <property type="entry name" value="TetR_N"/>
    <property type="match status" value="1"/>
</dbReference>
<keyword evidence="1 2" id="KW-0238">DNA-binding</keyword>
<dbReference type="PROSITE" id="PS50977">
    <property type="entry name" value="HTH_TETR_2"/>
    <property type="match status" value="1"/>
</dbReference>
<evidence type="ECO:0000313" key="5">
    <source>
        <dbReference type="EMBL" id="CQR65577.1"/>
    </source>
</evidence>
<evidence type="ECO:0000256" key="3">
    <source>
        <dbReference type="SAM" id="MobiDB-lite"/>
    </source>
</evidence>
<protein>
    <submittedName>
        <fullName evidence="5">HTH-type transcriptional repressor KstR2</fullName>
    </submittedName>
</protein>
<dbReference type="InterPro" id="IPR041490">
    <property type="entry name" value="KstR2_TetR_C"/>
</dbReference>
<dbReference type="InterPro" id="IPR001647">
    <property type="entry name" value="HTH_TetR"/>
</dbReference>
<dbReference type="SUPFAM" id="SSF46689">
    <property type="entry name" value="Homeodomain-like"/>
    <property type="match status" value="1"/>
</dbReference>
<evidence type="ECO:0000313" key="6">
    <source>
        <dbReference type="Proteomes" id="UP000035016"/>
    </source>
</evidence>
<feature type="DNA-binding region" description="H-T-H motif" evidence="2">
    <location>
        <begin position="59"/>
        <end position="78"/>
    </location>
</feature>
<evidence type="ECO:0000256" key="1">
    <source>
        <dbReference type="ARBA" id="ARBA00023125"/>
    </source>
</evidence>
<dbReference type="KEGG" id="sle:sle_61210"/>
<accession>A0A0F7W6S2</accession>
<feature type="domain" description="HTH tetR-type" evidence="4">
    <location>
        <begin position="36"/>
        <end position="96"/>
    </location>
</feature>
<dbReference type="AlphaFoldDB" id="A0A0F7W6S2"/>
<dbReference type="Gene3D" id="1.10.357.10">
    <property type="entry name" value="Tetracycline Repressor, domain 2"/>
    <property type="match status" value="1"/>
</dbReference>
<gene>
    <name evidence="5" type="primary">sle_61210</name>
</gene>
<dbReference type="PRINTS" id="PR00455">
    <property type="entry name" value="HTHTETR"/>
</dbReference>
<dbReference type="InterPro" id="IPR050109">
    <property type="entry name" value="HTH-type_TetR-like_transc_reg"/>
</dbReference>
<sequence>MARQTSRTKQPNRVRGEDPQRGFEPDPGADWRHFEELRLSPFLEAALEEFGAHGYHGGSVRAIANRVGVTLPTLYYHHGSKQDLLVTLLMGSMRDILVRCHRALAEAGDRPEDQVAQVVECFTLYMAHRRRLAFLDGEVRNLEPENRERYIALRNELTVMLRRVVDDGVARGVFGTPYPTEAVRAVVSMCQAVAVWFRPEGPLTEAEVAQRFVALALDTLASGQRGKRSVQKP</sequence>
<proteinExistence type="predicted"/>
<dbReference type="GO" id="GO:0000976">
    <property type="term" value="F:transcription cis-regulatory region binding"/>
    <property type="evidence" value="ECO:0007669"/>
    <property type="project" value="TreeGrafter"/>
</dbReference>
<reference evidence="5 6" key="1">
    <citation type="submission" date="2015-02" db="EMBL/GenBank/DDBJ databases">
        <authorList>
            <person name="Gomez-Escribano P.J."/>
        </authorList>
    </citation>
    <scope>NUCLEOTIDE SEQUENCE [LARGE SCALE GENOMIC DNA]</scope>
    <source>
        <strain evidence="6">C34 (DSM 42122 / NRRL B-24963)</strain>
    </source>
</reference>
<feature type="compositionally biased region" description="Polar residues" evidence="3">
    <location>
        <begin position="1"/>
        <end position="11"/>
    </location>
</feature>
<dbReference type="EMBL" id="LN831790">
    <property type="protein sequence ID" value="CQR65577.1"/>
    <property type="molecule type" value="Genomic_DNA"/>
</dbReference>
<dbReference type="GO" id="GO:0003700">
    <property type="term" value="F:DNA-binding transcription factor activity"/>
    <property type="evidence" value="ECO:0007669"/>
    <property type="project" value="TreeGrafter"/>
</dbReference>
<dbReference type="Pfam" id="PF17932">
    <property type="entry name" value="TetR_C_24"/>
    <property type="match status" value="1"/>
</dbReference>